<sequence length="193" mass="22361">MLKNNLKKHIEENGNTISLFKEEINFIQKYELNLGSIDLNEKEEGTRFADAYIERCDKESENVLAEETASFLNQSIQYLQKNKNEFIYLESPWFELLDVDAVSLEVDDVFGTYDVMLGLKLQKKFEGQLKMQLNHLLNGEGAKFDLMFDANEGFWNLNFTLNYASDFNEDMTIGEAYQLIHRLLFAVVEGLEG</sequence>
<name>A0ABU5J3B2_9BACI</name>
<keyword evidence="1" id="KW-0808">Transferase</keyword>
<dbReference type="RefSeq" id="WP_322448201.1">
    <property type="nucleotide sequence ID" value="NZ_JAXOFX010000017.1"/>
</dbReference>
<comment type="caution">
    <text evidence="1">The sequence shown here is derived from an EMBL/GenBank/DDBJ whole genome shotgun (WGS) entry which is preliminary data.</text>
</comment>
<proteinExistence type="predicted"/>
<reference evidence="1 2" key="1">
    <citation type="submission" date="2023-11" db="EMBL/GenBank/DDBJ databases">
        <title>Bacillus jintuensis, isolated from a mudflat on the Beibu Gulf coast.</title>
        <authorList>
            <person name="Li M."/>
        </authorList>
    </citation>
    <scope>NUCLEOTIDE SEQUENCE [LARGE SCALE GENOMIC DNA]</scope>
    <source>
        <strain evidence="1 2">31A1R</strain>
    </source>
</reference>
<evidence type="ECO:0000313" key="1">
    <source>
        <dbReference type="EMBL" id="MDZ5473909.1"/>
    </source>
</evidence>
<dbReference type="GO" id="GO:0008483">
    <property type="term" value="F:transaminase activity"/>
    <property type="evidence" value="ECO:0007669"/>
    <property type="project" value="UniProtKB-KW"/>
</dbReference>
<accession>A0ABU5J3B2</accession>
<keyword evidence="2" id="KW-1185">Reference proteome</keyword>
<gene>
    <name evidence="1" type="ORF">SM124_19495</name>
</gene>
<dbReference type="EMBL" id="JAXOFX010000017">
    <property type="protein sequence ID" value="MDZ5473909.1"/>
    <property type="molecule type" value="Genomic_DNA"/>
</dbReference>
<dbReference type="Proteomes" id="UP001290455">
    <property type="component" value="Unassembled WGS sequence"/>
</dbReference>
<evidence type="ECO:0000313" key="2">
    <source>
        <dbReference type="Proteomes" id="UP001290455"/>
    </source>
</evidence>
<protein>
    <submittedName>
        <fullName evidence="1">Branched-chain amino acid aminotransferase</fullName>
    </submittedName>
</protein>
<organism evidence="1 2">
    <name type="scientific">Robertmurraya mangrovi</name>
    <dbReference type="NCBI Taxonomy" id="3098077"/>
    <lineage>
        <taxon>Bacteria</taxon>
        <taxon>Bacillati</taxon>
        <taxon>Bacillota</taxon>
        <taxon>Bacilli</taxon>
        <taxon>Bacillales</taxon>
        <taxon>Bacillaceae</taxon>
        <taxon>Robertmurraya</taxon>
    </lineage>
</organism>
<keyword evidence="1" id="KW-0032">Aminotransferase</keyword>